<feature type="modified residue" description="2,3-didehydroalanine (Ser)" evidence="10">
    <location>
        <position position="177"/>
    </location>
</feature>
<dbReference type="NCBIfam" id="TIGR01225">
    <property type="entry name" value="hutH"/>
    <property type="match status" value="1"/>
</dbReference>
<dbReference type="GO" id="GO:0019556">
    <property type="term" value="P:L-histidine catabolic process to glutamate and formamide"/>
    <property type="evidence" value="ECO:0007669"/>
    <property type="project" value="UniProtKB-UniPathway"/>
</dbReference>
<comment type="PTM">
    <text evidence="10">Contains an active site 4-methylidene-imidazol-5-one (MIO), which is formed autocatalytically by cyclization and dehydration of residues Ala-Ser-Gly.</text>
</comment>
<organism evidence="14 15">
    <name type="scientific">Oceanobacillus oncorhynchi</name>
    <dbReference type="NCBI Taxonomy" id="545501"/>
    <lineage>
        <taxon>Bacteria</taxon>
        <taxon>Bacillati</taxon>
        <taxon>Bacillota</taxon>
        <taxon>Bacilli</taxon>
        <taxon>Bacillales</taxon>
        <taxon>Bacillaceae</taxon>
        <taxon>Oceanobacillus</taxon>
    </lineage>
</organism>
<dbReference type="Gene3D" id="1.20.200.10">
    <property type="entry name" value="Fumarase/aspartase (Central domain)"/>
    <property type="match status" value="1"/>
</dbReference>
<dbReference type="GO" id="GO:0004397">
    <property type="term" value="F:histidine ammonia-lyase activity"/>
    <property type="evidence" value="ECO:0007669"/>
    <property type="project" value="UniProtKB-UniRule"/>
</dbReference>
<dbReference type="UniPathway" id="UPA00379">
    <property type="reaction ID" value="UER00549"/>
</dbReference>
<reference evidence="14 15" key="1">
    <citation type="submission" date="2014-11" db="EMBL/GenBank/DDBJ databases">
        <authorList>
            <person name="Urmite Genomes Urmite Genomes"/>
        </authorList>
    </citation>
    <scope>NUCLEOTIDE SEQUENCE [LARGE SCALE GENOMIC DNA]</scope>
    <source>
        <strain evidence="14 15">Oc5</strain>
    </source>
</reference>
<dbReference type="Gene3D" id="1.10.275.10">
    <property type="entry name" value="Fumarase/aspartase (N-terminal domain)"/>
    <property type="match status" value="1"/>
</dbReference>
<dbReference type="SUPFAM" id="SSF48557">
    <property type="entry name" value="L-aspartase-like"/>
    <property type="match status" value="1"/>
</dbReference>
<evidence type="ECO:0000256" key="8">
    <source>
        <dbReference type="ARBA" id="ARBA00023239"/>
    </source>
</evidence>
<keyword evidence="8 10" id="KW-0456">Lyase</keyword>
<dbReference type="AlphaFoldDB" id="A0A0A1MMY9"/>
<keyword evidence="15" id="KW-1185">Reference proteome</keyword>
<keyword evidence="6 10" id="KW-0963">Cytoplasm</keyword>
<dbReference type="FunFam" id="1.20.200.10:FF:000003">
    <property type="entry name" value="Histidine ammonia-lyase"/>
    <property type="match status" value="1"/>
</dbReference>
<dbReference type="GO" id="GO:0005737">
    <property type="term" value="C:cytoplasm"/>
    <property type="evidence" value="ECO:0007669"/>
    <property type="project" value="UniProtKB-SubCell"/>
</dbReference>
<dbReference type="PANTHER" id="PTHR10362">
    <property type="entry name" value="HISTIDINE AMMONIA-LYASE"/>
    <property type="match status" value="1"/>
</dbReference>
<dbReference type="InterPro" id="IPR005921">
    <property type="entry name" value="HutH"/>
</dbReference>
<evidence type="ECO:0000256" key="4">
    <source>
        <dbReference type="ARBA" id="ARBA00012994"/>
    </source>
</evidence>
<name>A0A0A1MMY9_9BACI</name>
<evidence type="ECO:0000256" key="5">
    <source>
        <dbReference type="ARBA" id="ARBA00017271"/>
    </source>
</evidence>
<dbReference type="GO" id="GO:0019557">
    <property type="term" value="P:L-histidine catabolic process to glutamate and formate"/>
    <property type="evidence" value="ECO:0007669"/>
    <property type="project" value="UniProtKB-UniPathway"/>
</dbReference>
<dbReference type="PROSITE" id="PS00488">
    <property type="entry name" value="PAL_HISTIDASE"/>
    <property type="match status" value="1"/>
</dbReference>
<dbReference type="Proteomes" id="UP000040453">
    <property type="component" value="Unassembled WGS sequence"/>
</dbReference>
<protein>
    <recommendedName>
        <fullName evidence="5 10">Histidine ammonia-lyase</fullName>
        <shortName evidence="10">Histidase</shortName>
        <ecNumber evidence="4 10">4.3.1.3</ecNumber>
    </recommendedName>
</protein>
<evidence type="ECO:0000256" key="9">
    <source>
        <dbReference type="ARBA" id="ARBA00049269"/>
    </source>
</evidence>
<dbReference type="CDD" id="cd00332">
    <property type="entry name" value="PAL-HAL"/>
    <property type="match status" value="1"/>
</dbReference>
<comment type="catalytic activity">
    <reaction evidence="9 10 12">
        <text>L-histidine = trans-urocanate + NH4(+)</text>
        <dbReference type="Rhea" id="RHEA:21232"/>
        <dbReference type="ChEBI" id="CHEBI:17771"/>
        <dbReference type="ChEBI" id="CHEBI:28938"/>
        <dbReference type="ChEBI" id="CHEBI:57595"/>
        <dbReference type="EC" id="4.3.1.3"/>
    </reaction>
</comment>
<proteinExistence type="inferred from homology"/>
<dbReference type="EC" id="4.3.1.3" evidence="4 10"/>
<comment type="subcellular location">
    <subcellularLocation>
        <location evidence="1 10 13">Cytoplasm</location>
    </subcellularLocation>
</comment>
<dbReference type="STRING" id="545501.BN997_00853"/>
<dbReference type="InterPro" id="IPR022313">
    <property type="entry name" value="Phe/His_NH3-lyase_AS"/>
</dbReference>
<dbReference type="Pfam" id="PF00221">
    <property type="entry name" value="Lyase_aromatic"/>
    <property type="match status" value="1"/>
</dbReference>
<comment type="similarity">
    <text evidence="3 10 11">Belongs to the PAL/histidase family.</text>
</comment>
<dbReference type="InterPro" id="IPR008948">
    <property type="entry name" value="L-Aspartase-like"/>
</dbReference>
<evidence type="ECO:0000313" key="15">
    <source>
        <dbReference type="Proteomes" id="UP000040453"/>
    </source>
</evidence>
<evidence type="ECO:0000256" key="12">
    <source>
        <dbReference type="RuleBase" id="RU004479"/>
    </source>
</evidence>
<evidence type="ECO:0000256" key="13">
    <source>
        <dbReference type="RuleBase" id="RU004480"/>
    </source>
</evidence>
<evidence type="ECO:0000313" key="14">
    <source>
        <dbReference type="EMBL" id="CEI81037.1"/>
    </source>
</evidence>
<evidence type="ECO:0000256" key="11">
    <source>
        <dbReference type="RuleBase" id="RU003954"/>
    </source>
</evidence>
<evidence type="ECO:0000256" key="2">
    <source>
        <dbReference type="ARBA" id="ARBA00005113"/>
    </source>
</evidence>
<dbReference type="NCBIfam" id="NF006871">
    <property type="entry name" value="PRK09367.1"/>
    <property type="match status" value="1"/>
</dbReference>
<evidence type="ECO:0000256" key="7">
    <source>
        <dbReference type="ARBA" id="ARBA00022808"/>
    </source>
</evidence>
<accession>A0A0A1MMY9</accession>
<keyword evidence="7 10" id="KW-0369">Histidine metabolism</keyword>
<dbReference type="InterPro" id="IPR024083">
    <property type="entry name" value="Fumarase/histidase_N"/>
</dbReference>
<evidence type="ECO:0000256" key="6">
    <source>
        <dbReference type="ARBA" id="ARBA00022490"/>
    </source>
</evidence>
<dbReference type="InterPro" id="IPR001106">
    <property type="entry name" value="Aromatic_Lyase"/>
</dbReference>
<feature type="cross-link" description="5-imidazolinone (Ala-Gly)" evidence="10">
    <location>
        <begin position="176"/>
        <end position="178"/>
    </location>
</feature>
<evidence type="ECO:0000256" key="10">
    <source>
        <dbReference type="HAMAP-Rule" id="MF_00229"/>
    </source>
</evidence>
<sequence length="542" mass="59801">MAYFSMPLSPLFAVFLEKVNSVADHRKSVKKEEETMIELTGHTLTIEQLKRILLDNEKVSISEKSMEEVHDSRCAVEQIVANRETVYGINTGFGKFSDVIINQKDVENLQLNLIRSHACGIGEPFPEIVSRAMMVLRLNALLKGFSGVRGVLVELLSELINKRIHPVIPQQGSLGASGDLAPLAHLALVLIGEGKVYGESGNVIDSASVFSEKGIRPITLQAKEGLALINGTQAMVAMGIVNYIEAEQLAFDSEWIAAMTMEGLEGIVDAFHPAIHEARGYPQQIDVAKRMRGWLDGSKLITRQGEKRVQDAYSLRCIPQVHGASWQALDYVKEKLEIEMNAATDNPLIFDEGEVVISGGNFHGQPIAFAMDFLKIAVAELANISERRTERLVNPQLNDLPAFLSSEPGLQSGAMIMQYAAASLVSENKTLAHPASVDSIPSSANQEDHVSMGTTASRHAGMMIQNARRVLAIECICSLQAAEYQGVENLSPKLKKKWEKMRHVVPSITEDRVFSEDIEKLNQTLHPLYHNNNFLKKEISIK</sequence>
<dbReference type="FunFam" id="1.10.275.10:FF:000008">
    <property type="entry name" value="Histidine ammonia-lyase"/>
    <property type="match status" value="1"/>
</dbReference>
<gene>
    <name evidence="10 14" type="primary">hutH</name>
    <name evidence="14" type="ORF">BN997_00853</name>
</gene>
<comment type="pathway">
    <text evidence="2 10 12">Amino-acid degradation; L-histidine degradation into L-glutamate; N-formimidoyl-L-glutamate from L-histidine: step 1/3.</text>
</comment>
<dbReference type="HAMAP" id="MF_00229">
    <property type="entry name" value="His_ammonia_lyase"/>
    <property type="match status" value="1"/>
</dbReference>
<evidence type="ECO:0000256" key="1">
    <source>
        <dbReference type="ARBA" id="ARBA00004496"/>
    </source>
</evidence>
<dbReference type="EMBL" id="CDGG01000001">
    <property type="protein sequence ID" value="CEI81037.1"/>
    <property type="molecule type" value="Genomic_DNA"/>
</dbReference>
<evidence type="ECO:0000256" key="3">
    <source>
        <dbReference type="ARBA" id="ARBA00007238"/>
    </source>
</evidence>